<sequence>MTRTTLELAPPLKSSAPHQREDVRPPTYDHGSSVESGFRPGIVRFRSRDLTTWPPRLHNAKLLQGRSMKFGVEFYHSRQL</sequence>
<feature type="non-terminal residue" evidence="2">
    <location>
        <position position="80"/>
    </location>
</feature>
<reference evidence="2 3" key="1">
    <citation type="journal article" date="2019" name="Sci. Rep.">
        <title>Orb-weaving spider Araneus ventricosus genome elucidates the spidroin gene catalogue.</title>
        <authorList>
            <person name="Kono N."/>
            <person name="Nakamura H."/>
            <person name="Ohtoshi R."/>
            <person name="Moran D.A.P."/>
            <person name="Shinohara A."/>
            <person name="Yoshida Y."/>
            <person name="Fujiwara M."/>
            <person name="Mori M."/>
            <person name="Tomita M."/>
            <person name="Arakawa K."/>
        </authorList>
    </citation>
    <scope>NUCLEOTIDE SEQUENCE [LARGE SCALE GENOMIC DNA]</scope>
</reference>
<dbReference type="AlphaFoldDB" id="A0A4Y2P307"/>
<name>A0A4Y2P307_ARAVE</name>
<comment type="caution">
    <text evidence="2">The sequence shown here is derived from an EMBL/GenBank/DDBJ whole genome shotgun (WGS) entry which is preliminary data.</text>
</comment>
<organism evidence="2 3">
    <name type="scientific">Araneus ventricosus</name>
    <name type="common">Orbweaver spider</name>
    <name type="synonym">Epeira ventricosa</name>
    <dbReference type="NCBI Taxonomy" id="182803"/>
    <lineage>
        <taxon>Eukaryota</taxon>
        <taxon>Metazoa</taxon>
        <taxon>Ecdysozoa</taxon>
        <taxon>Arthropoda</taxon>
        <taxon>Chelicerata</taxon>
        <taxon>Arachnida</taxon>
        <taxon>Araneae</taxon>
        <taxon>Araneomorphae</taxon>
        <taxon>Entelegynae</taxon>
        <taxon>Araneoidea</taxon>
        <taxon>Araneidae</taxon>
        <taxon>Araneus</taxon>
    </lineage>
</organism>
<dbReference type="EMBL" id="BGPR01290202">
    <property type="protein sequence ID" value="GBN44396.1"/>
    <property type="molecule type" value="Genomic_DNA"/>
</dbReference>
<evidence type="ECO:0000313" key="3">
    <source>
        <dbReference type="Proteomes" id="UP000499080"/>
    </source>
</evidence>
<gene>
    <name evidence="2" type="ORF">AVEN_243443_1</name>
</gene>
<keyword evidence="3" id="KW-1185">Reference proteome</keyword>
<evidence type="ECO:0000313" key="2">
    <source>
        <dbReference type="EMBL" id="GBN44396.1"/>
    </source>
</evidence>
<evidence type="ECO:0000256" key="1">
    <source>
        <dbReference type="SAM" id="MobiDB-lite"/>
    </source>
</evidence>
<proteinExistence type="predicted"/>
<feature type="region of interest" description="Disordered" evidence="1">
    <location>
        <begin position="1"/>
        <end position="35"/>
    </location>
</feature>
<accession>A0A4Y2P307</accession>
<protein>
    <submittedName>
        <fullName evidence="2">Uncharacterized protein</fullName>
    </submittedName>
</protein>
<dbReference type="Proteomes" id="UP000499080">
    <property type="component" value="Unassembled WGS sequence"/>
</dbReference>